<evidence type="ECO:0000256" key="3">
    <source>
        <dbReference type="ARBA" id="ARBA00022448"/>
    </source>
</evidence>
<feature type="domain" description="Exocyst complex component Sec10 N-terminal" evidence="8">
    <location>
        <begin position="42"/>
        <end position="155"/>
    </location>
</feature>
<reference evidence="9 10" key="1">
    <citation type="submission" date="2023-03" db="EMBL/GenBank/DDBJ databases">
        <title>Genome insight into feeding habits of ladybird beetles.</title>
        <authorList>
            <person name="Li H.-S."/>
            <person name="Huang Y.-H."/>
            <person name="Pang H."/>
        </authorList>
    </citation>
    <scope>NUCLEOTIDE SEQUENCE [LARGE SCALE GENOMIC DNA]</scope>
    <source>
        <strain evidence="9">SYSU_2023b</strain>
        <tissue evidence="9">Whole body</tissue>
    </source>
</reference>
<evidence type="ECO:0000259" key="8">
    <source>
        <dbReference type="Pfam" id="PF20667"/>
    </source>
</evidence>
<evidence type="ECO:0000256" key="4">
    <source>
        <dbReference type="ARBA" id="ARBA00022483"/>
    </source>
</evidence>
<evidence type="ECO:0000313" key="10">
    <source>
        <dbReference type="Proteomes" id="UP001431783"/>
    </source>
</evidence>
<dbReference type="InterPro" id="IPR048625">
    <property type="entry name" value="Sec10_N"/>
</dbReference>
<dbReference type="EMBL" id="JARQZJ010000031">
    <property type="protein sequence ID" value="KAK9873910.1"/>
    <property type="molecule type" value="Genomic_DNA"/>
</dbReference>
<comment type="caution">
    <text evidence="9">The sequence shown here is derived from an EMBL/GenBank/DDBJ whole genome shotgun (WGS) entry which is preliminary data.</text>
</comment>
<dbReference type="Proteomes" id="UP001431783">
    <property type="component" value="Unassembled WGS sequence"/>
</dbReference>
<protein>
    <recommendedName>
        <fullName evidence="2">Exocyst complex component 5</fullName>
    </recommendedName>
    <alternativeName>
        <fullName evidence="6">Exocyst complex component Sec10</fullName>
    </alternativeName>
</protein>
<comment type="similarity">
    <text evidence="1">Belongs to the SEC10 family.</text>
</comment>
<dbReference type="AlphaFoldDB" id="A0AAW1TUB7"/>
<name>A0AAW1TUB7_9CUCU</name>
<keyword evidence="5" id="KW-0175">Coiled coil</keyword>
<dbReference type="PANTHER" id="PTHR12100">
    <property type="entry name" value="SEC10"/>
    <property type="match status" value="1"/>
</dbReference>
<evidence type="ECO:0000313" key="9">
    <source>
        <dbReference type="EMBL" id="KAK9873910.1"/>
    </source>
</evidence>
<evidence type="ECO:0000256" key="2">
    <source>
        <dbReference type="ARBA" id="ARBA00017524"/>
    </source>
</evidence>
<keyword evidence="10" id="KW-1185">Reference proteome</keyword>
<dbReference type="InterPro" id="IPR009976">
    <property type="entry name" value="Sec10-like"/>
</dbReference>
<evidence type="ECO:0000256" key="6">
    <source>
        <dbReference type="ARBA" id="ARBA00031471"/>
    </source>
</evidence>
<accession>A0AAW1TUB7</accession>
<dbReference type="PANTHER" id="PTHR12100:SF0">
    <property type="entry name" value="EXOCYST COMPLEX COMPONENT 5"/>
    <property type="match status" value="1"/>
</dbReference>
<evidence type="ECO:0000256" key="5">
    <source>
        <dbReference type="ARBA" id="ARBA00023054"/>
    </source>
</evidence>
<gene>
    <name evidence="9" type="ORF">WA026_002262</name>
</gene>
<dbReference type="InterPro" id="IPR048627">
    <property type="entry name" value="Sec10_HB"/>
</dbReference>
<dbReference type="GO" id="GO:0006887">
    <property type="term" value="P:exocytosis"/>
    <property type="evidence" value="ECO:0007669"/>
    <property type="project" value="UniProtKB-KW"/>
</dbReference>
<dbReference type="GO" id="GO:0000145">
    <property type="term" value="C:exocyst"/>
    <property type="evidence" value="ECO:0007669"/>
    <property type="project" value="TreeGrafter"/>
</dbReference>
<organism evidence="9 10">
    <name type="scientific">Henosepilachna vigintioctopunctata</name>
    <dbReference type="NCBI Taxonomy" id="420089"/>
    <lineage>
        <taxon>Eukaryota</taxon>
        <taxon>Metazoa</taxon>
        <taxon>Ecdysozoa</taxon>
        <taxon>Arthropoda</taxon>
        <taxon>Hexapoda</taxon>
        <taxon>Insecta</taxon>
        <taxon>Pterygota</taxon>
        <taxon>Neoptera</taxon>
        <taxon>Endopterygota</taxon>
        <taxon>Coleoptera</taxon>
        <taxon>Polyphaga</taxon>
        <taxon>Cucujiformia</taxon>
        <taxon>Coccinelloidea</taxon>
        <taxon>Coccinellidae</taxon>
        <taxon>Epilachninae</taxon>
        <taxon>Epilachnini</taxon>
        <taxon>Henosepilachna</taxon>
    </lineage>
</organism>
<evidence type="ECO:0000256" key="1">
    <source>
        <dbReference type="ARBA" id="ARBA00006572"/>
    </source>
</evidence>
<proteinExistence type="inferred from homology"/>
<dbReference type="Pfam" id="PF20667">
    <property type="entry name" value="Sec10_N"/>
    <property type="match status" value="1"/>
</dbReference>
<dbReference type="GO" id="GO:0006893">
    <property type="term" value="P:Golgi to plasma membrane transport"/>
    <property type="evidence" value="ECO:0007669"/>
    <property type="project" value="TreeGrafter"/>
</dbReference>
<feature type="domain" description="Exocyst complex component Sec10-like alpha-helical bundle" evidence="7">
    <location>
        <begin position="161"/>
        <end position="240"/>
    </location>
</feature>
<evidence type="ECO:0000259" key="7">
    <source>
        <dbReference type="Pfam" id="PF07393"/>
    </source>
</evidence>
<sequence>MMQQYMKELEQESFDAKEFVECLAWRTIAEIKQDGNGDFNPSLLHESFIQAIKDLTLLQERQQKKCQRLESVVKEDEELFARKIQGFLEQNKQTITHFQELDGKINHVATKVLHLGDQLDSVNGPRARVVEAQRLMTHLSEFISTGPLTSSLFTDPRRIDEAADVIQKLYLISQDLPSSKFVGVKRKIERKYDEIERALIEEFVAEQRQGNLKRMQEIAEVLSDFKNYTHCIDAFIEQSQEDCLLTKDIFTYIFKLCESSNEIVKKVFNNPEQVMAKFVLNIYQLKIAEYIANNLDVKLDPHTYLCTLYDLCSKTNQLSTDLSIFNLGNDSNYLEKLSNNIFNKYIDNYITLELKCLKERNTSNLQKYYESKNHQKKPLQSGGFQDLRRDIQAVIGTRTNINIVQIENYGGQTFLSEELAITILQDSKNAFQRCQLLSKSDDKANNASQILDKMMNSLLIEHVDYALELGLQSVPVVEGTRNPPTIYFFTVVHHATNIIHLVEKQFSDVVIPLVSNSPKYDDCVGRKKSILEDIDKKINTGLDRSLNAITTWVKLYLQTEQKKGDFKPDTDDFDTVASPACKQVSLYITSVIKEIMKNLDGSRVNQVLQDLGIKLHKVVYEHMLQFQYNTAGAMVAICDLNEYRSFTKPLGPVTAELFETLHALCNLLLVKPENLQQVCSEDSLVKLDKSALQSFVQLRSDYKTQKQTFFKV</sequence>
<dbReference type="Pfam" id="PF07393">
    <property type="entry name" value="Sec10_HB"/>
    <property type="match status" value="2"/>
</dbReference>
<keyword evidence="3" id="KW-0813">Transport</keyword>
<feature type="domain" description="Exocyst complex component Sec10-like alpha-helical bundle" evidence="7">
    <location>
        <begin position="246"/>
        <end position="706"/>
    </location>
</feature>
<keyword evidence="4" id="KW-0268">Exocytosis</keyword>